<evidence type="ECO:0000313" key="1">
    <source>
        <dbReference type="EMBL" id="TGE37641.1"/>
    </source>
</evidence>
<dbReference type="Gene3D" id="3.30.2220.30">
    <property type="match status" value="1"/>
</dbReference>
<dbReference type="OrthoDB" id="1807498at2"/>
<reference evidence="1 2" key="1">
    <citation type="submission" date="2019-03" db="EMBL/GenBank/DDBJ databases">
        <title>Draft Genome Sequence of Desulfosporosinus fructosivorans Strain 63.6F, Isolated from Marine Sediment in the Baltic Sea.</title>
        <authorList>
            <person name="Hausmann B."/>
            <person name="Vandieken V."/>
            <person name="Pjevac P."/>
            <person name="Schreck K."/>
            <person name="Herbold C.W."/>
            <person name="Loy A."/>
        </authorList>
    </citation>
    <scope>NUCLEOTIDE SEQUENCE [LARGE SCALE GENOMIC DNA]</scope>
    <source>
        <strain evidence="1 2">63.6F</strain>
    </source>
</reference>
<dbReference type="EMBL" id="SPQQ01000004">
    <property type="protein sequence ID" value="TGE37641.1"/>
    <property type="molecule type" value="Genomic_DNA"/>
</dbReference>
<dbReference type="Proteomes" id="UP000298460">
    <property type="component" value="Unassembled WGS sequence"/>
</dbReference>
<sequence length="140" mass="15774">MSDLQAFFAQNVAADLTKEVVASERFKDKDGKPIAWKIHSITEAENEEYRKAATRKVKGKNGSQQVETDQNIYLAKIIVASVSFPDLKNAELQKSYGVIGAEELLRKMLFPGEYATLIQKVQELNGFDQSMEDLMDEVKN</sequence>
<gene>
    <name evidence="1" type="ORF">E4K67_12970</name>
</gene>
<comment type="caution">
    <text evidence="1">The sequence shown here is derived from an EMBL/GenBank/DDBJ whole genome shotgun (WGS) entry which is preliminary data.</text>
</comment>
<dbReference type="Pfam" id="PF08890">
    <property type="entry name" value="Phage_TAC_5"/>
    <property type="match status" value="1"/>
</dbReference>
<protein>
    <submittedName>
        <fullName evidence="1">Phage portal protein</fullName>
    </submittedName>
</protein>
<proteinExistence type="predicted"/>
<name>A0A4Z0R3J2_9FIRM</name>
<keyword evidence="2" id="KW-1185">Reference proteome</keyword>
<organism evidence="1 2">
    <name type="scientific">Desulfosporosinus fructosivorans</name>
    <dbReference type="NCBI Taxonomy" id="2018669"/>
    <lineage>
        <taxon>Bacteria</taxon>
        <taxon>Bacillati</taxon>
        <taxon>Bacillota</taxon>
        <taxon>Clostridia</taxon>
        <taxon>Eubacteriales</taxon>
        <taxon>Desulfitobacteriaceae</taxon>
        <taxon>Desulfosporosinus</taxon>
    </lineage>
</organism>
<dbReference type="InterPro" id="IPR014986">
    <property type="entry name" value="XkdN-like"/>
</dbReference>
<dbReference type="InterPro" id="IPR038559">
    <property type="entry name" value="XkdN-like_sf"/>
</dbReference>
<dbReference type="AlphaFoldDB" id="A0A4Z0R3J2"/>
<dbReference type="RefSeq" id="WP_135547352.1">
    <property type="nucleotide sequence ID" value="NZ_SPQQ01000004.1"/>
</dbReference>
<accession>A0A4Z0R3J2</accession>
<evidence type="ECO:0000313" key="2">
    <source>
        <dbReference type="Proteomes" id="UP000298460"/>
    </source>
</evidence>